<dbReference type="EMBL" id="BK015585">
    <property type="protein sequence ID" value="DAE14548.1"/>
    <property type="molecule type" value="Genomic_DNA"/>
</dbReference>
<evidence type="ECO:0000256" key="1">
    <source>
        <dbReference type="SAM" id="Coils"/>
    </source>
</evidence>
<reference evidence="2" key="1">
    <citation type="journal article" date="2021" name="Proc. Natl. Acad. Sci. U.S.A.">
        <title>A Catalog of Tens of Thousands of Viruses from Human Metagenomes Reveals Hidden Associations with Chronic Diseases.</title>
        <authorList>
            <person name="Tisza M.J."/>
            <person name="Buck C.B."/>
        </authorList>
    </citation>
    <scope>NUCLEOTIDE SEQUENCE</scope>
    <source>
        <strain evidence="2">CtsTh7</strain>
    </source>
</reference>
<organism evidence="2">
    <name type="scientific">Inoviridae sp. ctsTh7</name>
    <dbReference type="NCBI Taxonomy" id="2825785"/>
    <lineage>
        <taxon>Viruses</taxon>
        <taxon>Monodnaviria</taxon>
        <taxon>Loebvirae</taxon>
        <taxon>Hofneiviricota</taxon>
        <taxon>Faserviricetes</taxon>
        <taxon>Tubulavirales</taxon>
        <taxon>Inoviridae</taxon>
    </lineage>
</organism>
<name>A0A8S5Q7S1_9VIRU</name>
<keyword evidence="1" id="KW-0175">Coiled coil</keyword>
<proteinExistence type="predicted"/>
<sequence>MKSVQKSIRISENVYQIIESCNGANFSDKLQNLVFRYSEELPSLMVSIHRAEVTLKQTEREINEKRNILNQLRSIEAKINSLFYCCNTK</sequence>
<protein>
    <submittedName>
        <fullName evidence="2">Uncharacterized protein</fullName>
    </submittedName>
</protein>
<feature type="coiled-coil region" evidence="1">
    <location>
        <begin position="48"/>
        <end position="75"/>
    </location>
</feature>
<accession>A0A8S5Q7S1</accession>
<evidence type="ECO:0000313" key="2">
    <source>
        <dbReference type="EMBL" id="DAE14548.1"/>
    </source>
</evidence>